<proteinExistence type="predicted"/>
<name>A0A2A2SK90_9SPHN</name>
<feature type="region of interest" description="Disordered" evidence="1">
    <location>
        <begin position="184"/>
        <end position="250"/>
    </location>
</feature>
<evidence type="ECO:0000256" key="1">
    <source>
        <dbReference type="SAM" id="MobiDB-lite"/>
    </source>
</evidence>
<feature type="compositionally biased region" description="Basic residues" evidence="1">
    <location>
        <begin position="238"/>
        <end position="250"/>
    </location>
</feature>
<feature type="chain" id="PRO_5012833118" description="PRC-barrel domain-containing protein" evidence="2">
    <location>
        <begin position="30"/>
        <end position="250"/>
    </location>
</feature>
<evidence type="ECO:0000256" key="2">
    <source>
        <dbReference type="SAM" id="SignalP"/>
    </source>
</evidence>
<sequence length="250" mass="23749">MKFLTGTAFGALTFVAAAASAQTAPTAGAQTTPAPAPAAGAQATATPTVGATVYDSTGAVLGQIKQVTPQAVVVDVGGTPAALPPTSISAGPRGLQATVSRADVEAQARQAQGQALQQQLTAGAQVRGAAGATIGTIKSVDGTNVTVTTPKGDVVLPVSGFAAGPNGPVVGLTQAQLDAAITAAGGGSASTGASSTAAETTGAADTGAATTTPEAGAGAAAGAATGAAATRATTRTQTRTRTRRTTRSNR</sequence>
<protein>
    <recommendedName>
        <fullName evidence="5">PRC-barrel domain-containing protein</fullName>
    </recommendedName>
</protein>
<gene>
    <name evidence="3" type="ORF">CKY28_02155</name>
</gene>
<dbReference type="Proteomes" id="UP000218151">
    <property type="component" value="Unassembled WGS sequence"/>
</dbReference>
<accession>A0A2A2SK90</accession>
<dbReference type="EMBL" id="NSLI01000001">
    <property type="protein sequence ID" value="PAX09570.1"/>
    <property type="molecule type" value="Genomic_DNA"/>
</dbReference>
<keyword evidence="4" id="KW-1185">Reference proteome</keyword>
<keyword evidence="2" id="KW-0732">Signal</keyword>
<evidence type="ECO:0000313" key="3">
    <source>
        <dbReference type="EMBL" id="PAX09570.1"/>
    </source>
</evidence>
<organism evidence="3 4">
    <name type="scientific">Sphingomonas lenta</name>
    <dbReference type="NCBI Taxonomy" id="1141887"/>
    <lineage>
        <taxon>Bacteria</taxon>
        <taxon>Pseudomonadati</taxon>
        <taxon>Pseudomonadota</taxon>
        <taxon>Alphaproteobacteria</taxon>
        <taxon>Sphingomonadales</taxon>
        <taxon>Sphingomonadaceae</taxon>
        <taxon>Sphingomonas</taxon>
    </lineage>
</organism>
<dbReference type="AlphaFoldDB" id="A0A2A2SK90"/>
<feature type="signal peptide" evidence="2">
    <location>
        <begin position="1"/>
        <end position="29"/>
    </location>
</feature>
<comment type="caution">
    <text evidence="3">The sequence shown here is derived from an EMBL/GenBank/DDBJ whole genome shotgun (WGS) entry which is preliminary data.</text>
</comment>
<reference evidence="4" key="1">
    <citation type="submission" date="2017-09" db="EMBL/GenBank/DDBJ databases">
        <authorList>
            <person name="Feng G."/>
            <person name="Zhu H."/>
        </authorList>
    </citation>
    <scope>NUCLEOTIDE SEQUENCE [LARGE SCALE GENOMIC DNA]</scope>
    <source>
        <strain evidence="4">1PNM-20</strain>
    </source>
</reference>
<dbReference type="RefSeq" id="WP_095996678.1">
    <property type="nucleotide sequence ID" value="NZ_NSLI01000001.1"/>
</dbReference>
<dbReference type="OrthoDB" id="7508530at2"/>
<feature type="compositionally biased region" description="Low complexity" evidence="1">
    <location>
        <begin position="190"/>
        <end position="237"/>
    </location>
</feature>
<evidence type="ECO:0000313" key="4">
    <source>
        <dbReference type="Proteomes" id="UP000218151"/>
    </source>
</evidence>
<evidence type="ECO:0008006" key="5">
    <source>
        <dbReference type="Google" id="ProtNLM"/>
    </source>
</evidence>